<dbReference type="GO" id="GO:0005886">
    <property type="term" value="C:plasma membrane"/>
    <property type="evidence" value="ECO:0007669"/>
    <property type="project" value="UniProtKB-SubCell"/>
</dbReference>
<feature type="transmembrane region" description="Helical" evidence="2">
    <location>
        <begin position="181"/>
        <end position="201"/>
    </location>
</feature>
<feature type="transmembrane region" description="Helical" evidence="2">
    <location>
        <begin position="244"/>
        <end position="264"/>
    </location>
</feature>
<feature type="transmembrane region" description="Helical" evidence="2">
    <location>
        <begin position="146"/>
        <end position="169"/>
    </location>
</feature>
<protein>
    <submittedName>
        <fullName evidence="3">ABC-2 family transporter protein</fullName>
    </submittedName>
</protein>
<gene>
    <name evidence="3" type="ORF">OJF2_57150</name>
</gene>
<feature type="transmembrane region" description="Helical" evidence="2">
    <location>
        <begin position="456"/>
        <end position="477"/>
    </location>
</feature>
<feature type="transmembrane region" description="Helical" evidence="2">
    <location>
        <begin position="65"/>
        <end position="86"/>
    </location>
</feature>
<dbReference type="AlphaFoldDB" id="A0A5B9W945"/>
<feature type="transmembrane region" description="Helical" evidence="2">
    <location>
        <begin position="548"/>
        <end position="571"/>
    </location>
</feature>
<keyword evidence="4" id="KW-1185">Reference proteome</keyword>
<accession>A0A5B9W945</accession>
<keyword evidence="2" id="KW-1133">Transmembrane helix</keyword>
<feature type="transmembrane region" description="Helical" evidence="2">
    <location>
        <begin position="322"/>
        <end position="341"/>
    </location>
</feature>
<dbReference type="OrthoDB" id="256443at2"/>
<feature type="transmembrane region" description="Helical" evidence="2">
    <location>
        <begin position="375"/>
        <end position="395"/>
    </location>
</feature>
<evidence type="ECO:0000313" key="4">
    <source>
        <dbReference type="Proteomes" id="UP000324233"/>
    </source>
</evidence>
<dbReference type="GO" id="GO:0140359">
    <property type="term" value="F:ABC-type transporter activity"/>
    <property type="evidence" value="ECO:0007669"/>
    <property type="project" value="InterPro"/>
</dbReference>
<feature type="transmembrane region" description="Helical" evidence="2">
    <location>
        <begin position="484"/>
        <end position="508"/>
    </location>
</feature>
<feature type="transmembrane region" description="Helical" evidence="2">
    <location>
        <begin position="431"/>
        <end position="450"/>
    </location>
</feature>
<dbReference type="KEGG" id="agv:OJF2_57150"/>
<name>A0A5B9W945_9BACT</name>
<feature type="transmembrane region" description="Helical" evidence="2">
    <location>
        <begin position="120"/>
        <end position="140"/>
    </location>
</feature>
<keyword evidence="2" id="KW-0472">Membrane</keyword>
<dbReference type="Proteomes" id="UP000324233">
    <property type="component" value="Chromosome"/>
</dbReference>
<dbReference type="EMBL" id="CP042997">
    <property type="protein sequence ID" value="QEH37128.1"/>
    <property type="molecule type" value="Genomic_DNA"/>
</dbReference>
<sequence>MLPGPVFFHELRAASRRRRTFVIRTSIGLLLLYLLISILGGGRYARVASDRDLTAGELADLGGELFAAVALLEFLLIAVLTPAYMAGSIAEDRQRKVLPYLLASPLGGAEIVLGKFAARLINLVTLLLSCLPIVSIASFLGGVDPAMIWASAGAALAMLVLFASISVCISLHCERPRDAIVATYAAVFFMLWGPVLLSALLHSGTQLSAWLRSIDPVPDWLIHLSPMLLFEGPAGLQRDSSGPLFRTMIAQAALAVPVLAWATFRLRPRERGSRVGRMRRFLGLGARREGPFRLLPRPRMGDRPMFWKECTGSSASSSRLRLGLMVLLRVAVAAGLAYALLVPGVGALRETLEYGYGGPGLSGARELLNATVRGAVTALYCLAGLIISASAATAFTGERERDTWISLIATPLERREIVLAKIAGAFWKSRWLLAGLLTALLVGLACGSVHPLGFLLAVGLTAFYLAFPAILGTYLSLRLKTSAGAIAATLGIVLFLNFGYLFCCIPVAHGGSEVFLAGVTPLFVGEAPCSYADLNYAFHLHGEWGVRLLGALILSVGFYGVTSGVIFVTCLEEFDSQVGRPRRSFVHPLERPNPAGIQFVDEAPEPGEVVFLPEDREADRSSRDA</sequence>
<feature type="compositionally biased region" description="Basic and acidic residues" evidence="1">
    <location>
        <begin position="613"/>
        <end position="625"/>
    </location>
</feature>
<feature type="transmembrane region" description="Helical" evidence="2">
    <location>
        <begin position="21"/>
        <end position="45"/>
    </location>
</feature>
<proteinExistence type="predicted"/>
<keyword evidence="2" id="KW-0812">Transmembrane</keyword>
<evidence type="ECO:0000256" key="2">
    <source>
        <dbReference type="SAM" id="Phobius"/>
    </source>
</evidence>
<organism evidence="3 4">
    <name type="scientific">Aquisphaera giovannonii</name>
    <dbReference type="NCBI Taxonomy" id="406548"/>
    <lineage>
        <taxon>Bacteria</taxon>
        <taxon>Pseudomonadati</taxon>
        <taxon>Planctomycetota</taxon>
        <taxon>Planctomycetia</taxon>
        <taxon>Isosphaerales</taxon>
        <taxon>Isosphaeraceae</taxon>
        <taxon>Aquisphaera</taxon>
    </lineage>
</organism>
<dbReference type="RefSeq" id="WP_148596730.1">
    <property type="nucleotide sequence ID" value="NZ_CP042997.1"/>
</dbReference>
<dbReference type="PANTHER" id="PTHR43471">
    <property type="entry name" value="ABC TRANSPORTER PERMEASE"/>
    <property type="match status" value="1"/>
</dbReference>
<dbReference type="Pfam" id="PF12679">
    <property type="entry name" value="ABC2_membrane_2"/>
    <property type="match status" value="2"/>
</dbReference>
<evidence type="ECO:0000313" key="3">
    <source>
        <dbReference type="EMBL" id="QEH37128.1"/>
    </source>
</evidence>
<feature type="region of interest" description="Disordered" evidence="1">
    <location>
        <begin position="596"/>
        <end position="625"/>
    </location>
</feature>
<evidence type="ECO:0000256" key="1">
    <source>
        <dbReference type="SAM" id="MobiDB-lite"/>
    </source>
</evidence>
<reference evidence="3 4" key="1">
    <citation type="submission" date="2019-08" db="EMBL/GenBank/DDBJ databases">
        <title>Deep-cultivation of Planctomycetes and their phenomic and genomic characterization uncovers novel biology.</title>
        <authorList>
            <person name="Wiegand S."/>
            <person name="Jogler M."/>
            <person name="Boedeker C."/>
            <person name="Pinto D."/>
            <person name="Vollmers J."/>
            <person name="Rivas-Marin E."/>
            <person name="Kohn T."/>
            <person name="Peeters S.H."/>
            <person name="Heuer A."/>
            <person name="Rast P."/>
            <person name="Oberbeckmann S."/>
            <person name="Bunk B."/>
            <person name="Jeske O."/>
            <person name="Meyerdierks A."/>
            <person name="Storesund J.E."/>
            <person name="Kallscheuer N."/>
            <person name="Luecker S."/>
            <person name="Lage O.M."/>
            <person name="Pohl T."/>
            <person name="Merkel B.J."/>
            <person name="Hornburger P."/>
            <person name="Mueller R.-W."/>
            <person name="Bruemmer F."/>
            <person name="Labrenz M."/>
            <person name="Spormann A.M."/>
            <person name="Op den Camp H."/>
            <person name="Overmann J."/>
            <person name="Amann R."/>
            <person name="Jetten M.S.M."/>
            <person name="Mascher T."/>
            <person name="Medema M.H."/>
            <person name="Devos D.P."/>
            <person name="Kaster A.-K."/>
            <person name="Ovreas L."/>
            <person name="Rohde M."/>
            <person name="Galperin M.Y."/>
            <person name="Jogler C."/>
        </authorList>
    </citation>
    <scope>NUCLEOTIDE SEQUENCE [LARGE SCALE GENOMIC DNA]</scope>
    <source>
        <strain evidence="3 4">OJF2</strain>
    </source>
</reference>